<keyword evidence="4" id="KW-1185">Reference proteome</keyword>
<evidence type="ECO:0000256" key="1">
    <source>
        <dbReference type="SAM" id="SignalP"/>
    </source>
</evidence>
<feature type="signal peptide" evidence="1">
    <location>
        <begin position="1"/>
        <end position="31"/>
    </location>
</feature>
<evidence type="ECO:0000313" key="3">
    <source>
        <dbReference type="EMBL" id="MCB8888101.1"/>
    </source>
</evidence>
<keyword evidence="1" id="KW-0732">Signal</keyword>
<dbReference type="Gene3D" id="3.40.190.10">
    <property type="entry name" value="Periplasmic binding protein-like II"/>
    <property type="match status" value="2"/>
</dbReference>
<feature type="chain" id="PRO_5046269318" evidence="1">
    <location>
        <begin position="32"/>
        <end position="267"/>
    </location>
</feature>
<protein>
    <submittedName>
        <fullName evidence="3">Transporter substrate-binding domain-containing protein</fullName>
    </submittedName>
</protein>
<comment type="caution">
    <text evidence="3">The sequence shown here is derived from an EMBL/GenBank/DDBJ whole genome shotgun (WGS) entry which is preliminary data.</text>
</comment>
<evidence type="ECO:0000259" key="2">
    <source>
        <dbReference type="Pfam" id="PF00497"/>
    </source>
</evidence>
<dbReference type="PANTHER" id="PTHR38834">
    <property type="entry name" value="PERIPLASMIC SUBSTRATE BINDING PROTEIN FAMILY 3"/>
    <property type="match status" value="1"/>
</dbReference>
<dbReference type="Pfam" id="PF00497">
    <property type="entry name" value="SBP_bac_3"/>
    <property type="match status" value="1"/>
</dbReference>
<name>A0ABS8DPA1_9GAMM</name>
<proteinExistence type="predicted"/>
<evidence type="ECO:0000313" key="4">
    <source>
        <dbReference type="Proteomes" id="UP001319882"/>
    </source>
</evidence>
<dbReference type="PANTHER" id="PTHR38834:SF3">
    <property type="entry name" value="SOLUTE-BINDING PROTEIN FAMILY 3_N-TERMINAL DOMAIN-CONTAINING PROTEIN"/>
    <property type="match status" value="1"/>
</dbReference>
<dbReference type="Proteomes" id="UP001319882">
    <property type="component" value="Unassembled WGS sequence"/>
</dbReference>
<organism evidence="3 4">
    <name type="scientific">Vreelandella malpeensis</name>
    <dbReference type="NCBI Taxonomy" id="1172368"/>
    <lineage>
        <taxon>Bacteria</taxon>
        <taxon>Pseudomonadati</taxon>
        <taxon>Pseudomonadota</taxon>
        <taxon>Gammaproteobacteria</taxon>
        <taxon>Oceanospirillales</taxon>
        <taxon>Halomonadaceae</taxon>
        <taxon>Vreelandella</taxon>
    </lineage>
</organism>
<dbReference type="InterPro" id="IPR001638">
    <property type="entry name" value="Solute-binding_3/MltF_N"/>
</dbReference>
<feature type="domain" description="Solute-binding protein family 3/N-terminal" evidence="2">
    <location>
        <begin position="48"/>
        <end position="255"/>
    </location>
</feature>
<dbReference type="SUPFAM" id="SSF53850">
    <property type="entry name" value="Periplasmic binding protein-like II"/>
    <property type="match status" value="1"/>
</dbReference>
<gene>
    <name evidence="3" type="ORF">GEV37_03045</name>
</gene>
<dbReference type="RefSeq" id="WP_227388699.1">
    <property type="nucleotide sequence ID" value="NZ_JBHSCJ010000003.1"/>
</dbReference>
<sequence>MTRGLDIRTNRFFQRTSRVVIGLALATGALADVPARAEPLSLSAFTYVTEEYPPYNYLQQGIVKGRTIDLLQRLFHHTQAPFENAHIHSYPWVRAYNLTLQTPNTVLFSTTKTPSREALFHWAGPIDIDPVALLARREAAIDIQTLEEAILQNLSVVVIREDIGDTSLAEAGYPERLIHRALDNQSALFMLMNERVDLWAYSGRVADWIAERAGYSSSVLESVYLLSDYPLYFAINKESDPALIARFKQAIEELSGLDIHQAVYQDE</sequence>
<accession>A0ABS8DPA1</accession>
<dbReference type="EMBL" id="WHVL01000001">
    <property type="protein sequence ID" value="MCB8888101.1"/>
    <property type="molecule type" value="Genomic_DNA"/>
</dbReference>
<reference evidence="3 4" key="1">
    <citation type="journal article" date="2021" name="Sci. Rep.">
        <title>Genome analysis of a halophilic bacterium Halomonas malpeensis YU-PRIM-29(T) reveals its exopolysaccharide and pigment producing capabilities.</title>
        <authorList>
            <person name="Athmika"/>
            <person name="Ghate S.D."/>
            <person name="Arun A.B."/>
            <person name="Rao S.S."/>
            <person name="Kumar S.T.A."/>
            <person name="Kandiyil M.K."/>
            <person name="Saptami K."/>
            <person name="Rekha P.D."/>
        </authorList>
    </citation>
    <scope>NUCLEOTIDE SEQUENCE [LARGE SCALE GENOMIC DNA]</scope>
    <source>
        <strain evidence="4">prim 29</strain>
    </source>
</reference>